<evidence type="ECO:0000313" key="1">
    <source>
        <dbReference type="EMBL" id="GAF73440.1"/>
    </source>
</evidence>
<accession>X0TBJ9</accession>
<sequence>TTGYTEESVIEYGLSMETRISEMEKMIYELYQEVYKIK</sequence>
<reference evidence="1" key="1">
    <citation type="journal article" date="2014" name="Front. Microbiol.">
        <title>High frequency of phylogenetically diverse reductive dehalogenase-homologous genes in deep subseafloor sedimentary metagenomes.</title>
        <authorList>
            <person name="Kawai M."/>
            <person name="Futagami T."/>
            <person name="Toyoda A."/>
            <person name="Takaki Y."/>
            <person name="Nishi S."/>
            <person name="Hori S."/>
            <person name="Arai W."/>
            <person name="Tsubouchi T."/>
            <person name="Morono Y."/>
            <person name="Uchiyama I."/>
            <person name="Ito T."/>
            <person name="Fujiyama A."/>
            <person name="Inagaki F."/>
            <person name="Takami H."/>
        </authorList>
    </citation>
    <scope>NUCLEOTIDE SEQUENCE</scope>
    <source>
        <strain evidence="1">Expedition CK06-06</strain>
    </source>
</reference>
<comment type="caution">
    <text evidence="1">The sequence shown here is derived from an EMBL/GenBank/DDBJ whole genome shotgun (WGS) entry which is preliminary data.</text>
</comment>
<gene>
    <name evidence="1" type="ORF">S01H1_08045</name>
</gene>
<protein>
    <submittedName>
        <fullName evidence="1">Uncharacterized protein</fullName>
    </submittedName>
</protein>
<name>X0TBJ9_9ZZZZ</name>
<dbReference type="AlphaFoldDB" id="X0TBJ9"/>
<proteinExistence type="predicted"/>
<dbReference type="EMBL" id="BARS01004128">
    <property type="protein sequence ID" value="GAF73440.1"/>
    <property type="molecule type" value="Genomic_DNA"/>
</dbReference>
<organism evidence="1">
    <name type="scientific">marine sediment metagenome</name>
    <dbReference type="NCBI Taxonomy" id="412755"/>
    <lineage>
        <taxon>unclassified sequences</taxon>
        <taxon>metagenomes</taxon>
        <taxon>ecological metagenomes</taxon>
    </lineage>
</organism>
<feature type="non-terminal residue" evidence="1">
    <location>
        <position position="1"/>
    </location>
</feature>